<organism evidence="2 3">
    <name type="scientific">Methylobacterium nodulans (strain LMG 21967 / CNCM I-2342 / ORS 2060)</name>
    <dbReference type="NCBI Taxonomy" id="460265"/>
    <lineage>
        <taxon>Bacteria</taxon>
        <taxon>Pseudomonadati</taxon>
        <taxon>Pseudomonadota</taxon>
        <taxon>Alphaproteobacteria</taxon>
        <taxon>Hyphomicrobiales</taxon>
        <taxon>Methylobacteriaceae</taxon>
        <taxon>Methylobacterium</taxon>
    </lineage>
</organism>
<dbReference type="KEGG" id="mno:Mnod_4931"/>
<dbReference type="AlphaFoldDB" id="B8IH96"/>
<proteinExistence type="predicted"/>
<dbReference type="STRING" id="460265.Mnod_4931"/>
<dbReference type="Proteomes" id="UP000008207">
    <property type="component" value="Chromosome"/>
</dbReference>
<evidence type="ECO:0000256" key="1">
    <source>
        <dbReference type="SAM" id="MobiDB-lite"/>
    </source>
</evidence>
<sequence length="60" mass="6765">MRDGDDGSREMDESSKDSRAERLKAALRDNLRRRKAQARGRAAAEAPQPAETDPPEESRR</sequence>
<accession>B8IH96</accession>
<evidence type="ECO:0000313" key="2">
    <source>
        <dbReference type="EMBL" id="ACL59788.1"/>
    </source>
</evidence>
<gene>
    <name evidence="2" type="ordered locus">Mnod_4931</name>
</gene>
<name>B8IH96_METNO</name>
<feature type="compositionally biased region" description="Low complexity" evidence="1">
    <location>
        <begin position="39"/>
        <end position="51"/>
    </location>
</feature>
<protein>
    <submittedName>
        <fullName evidence="2">Uncharacterized protein</fullName>
    </submittedName>
</protein>
<feature type="compositionally biased region" description="Basic and acidic residues" evidence="1">
    <location>
        <begin position="1"/>
        <end position="30"/>
    </location>
</feature>
<reference evidence="2 3" key="1">
    <citation type="submission" date="2009-01" db="EMBL/GenBank/DDBJ databases">
        <title>Complete sequence of chromosome of Methylobacterium nodulans ORS 2060.</title>
        <authorList>
            <consortium name="US DOE Joint Genome Institute"/>
            <person name="Lucas S."/>
            <person name="Copeland A."/>
            <person name="Lapidus A."/>
            <person name="Glavina del Rio T."/>
            <person name="Dalin E."/>
            <person name="Tice H."/>
            <person name="Bruce D."/>
            <person name="Goodwin L."/>
            <person name="Pitluck S."/>
            <person name="Sims D."/>
            <person name="Brettin T."/>
            <person name="Detter J.C."/>
            <person name="Han C."/>
            <person name="Larimer F."/>
            <person name="Land M."/>
            <person name="Hauser L."/>
            <person name="Kyrpides N."/>
            <person name="Ivanova N."/>
            <person name="Marx C.J."/>
            <person name="Richardson P."/>
        </authorList>
    </citation>
    <scope>NUCLEOTIDE SEQUENCE [LARGE SCALE GENOMIC DNA]</scope>
    <source>
        <strain evidence="3">LMG 21967 / CNCM I-2342 / ORS 2060</strain>
    </source>
</reference>
<evidence type="ECO:0000313" key="3">
    <source>
        <dbReference type="Proteomes" id="UP000008207"/>
    </source>
</evidence>
<dbReference type="HOGENOM" id="CLU_209761_0_0_5"/>
<keyword evidence="3" id="KW-1185">Reference proteome</keyword>
<feature type="region of interest" description="Disordered" evidence="1">
    <location>
        <begin position="1"/>
        <end position="60"/>
    </location>
</feature>
<dbReference type="EMBL" id="CP001349">
    <property type="protein sequence ID" value="ACL59788.1"/>
    <property type="molecule type" value="Genomic_DNA"/>
</dbReference>
<dbReference type="eggNOG" id="ENOG503124K">
    <property type="taxonomic scope" value="Bacteria"/>
</dbReference>